<dbReference type="GeneID" id="81429261"/>
<dbReference type="OrthoDB" id="191139at2759"/>
<protein>
    <recommendedName>
        <fullName evidence="6">NAD(P)-binding protein</fullName>
    </recommendedName>
</protein>
<reference evidence="4" key="2">
    <citation type="journal article" date="2023" name="IMA Fungus">
        <title>Comparative genomic study of the Penicillium genus elucidates a diverse pangenome and 15 lateral gene transfer events.</title>
        <authorList>
            <person name="Petersen C."/>
            <person name="Sorensen T."/>
            <person name="Nielsen M.R."/>
            <person name="Sondergaard T.E."/>
            <person name="Sorensen J.L."/>
            <person name="Fitzpatrick D.A."/>
            <person name="Frisvad J.C."/>
            <person name="Nielsen K.L."/>
        </authorList>
    </citation>
    <scope>NUCLEOTIDE SEQUENCE</scope>
    <source>
        <strain evidence="4">IBT 26290</strain>
    </source>
</reference>
<dbReference type="Proteomes" id="UP001149163">
    <property type="component" value="Unassembled WGS sequence"/>
</dbReference>
<gene>
    <name evidence="4" type="ORF">N7482_007961</name>
</gene>
<organism evidence="4 5">
    <name type="scientific">Penicillium canariense</name>
    <dbReference type="NCBI Taxonomy" id="189055"/>
    <lineage>
        <taxon>Eukaryota</taxon>
        <taxon>Fungi</taxon>
        <taxon>Dikarya</taxon>
        <taxon>Ascomycota</taxon>
        <taxon>Pezizomycotina</taxon>
        <taxon>Eurotiomycetes</taxon>
        <taxon>Eurotiomycetidae</taxon>
        <taxon>Eurotiales</taxon>
        <taxon>Aspergillaceae</taxon>
        <taxon>Penicillium</taxon>
    </lineage>
</organism>
<name>A0A9W9HXT5_9EURO</name>
<keyword evidence="2" id="KW-0521">NADP</keyword>
<dbReference type="PRINTS" id="PR00081">
    <property type="entry name" value="GDHRDH"/>
</dbReference>
<dbReference type="AlphaFoldDB" id="A0A9W9HXT5"/>
<accession>A0A9W9HXT5</accession>
<keyword evidence="5" id="KW-1185">Reference proteome</keyword>
<reference evidence="4" key="1">
    <citation type="submission" date="2022-11" db="EMBL/GenBank/DDBJ databases">
        <authorList>
            <person name="Petersen C."/>
        </authorList>
    </citation>
    <scope>NUCLEOTIDE SEQUENCE</scope>
    <source>
        <strain evidence="4">IBT 26290</strain>
    </source>
</reference>
<dbReference type="EMBL" id="JAPQKN010000004">
    <property type="protein sequence ID" value="KAJ5160957.1"/>
    <property type="molecule type" value="Genomic_DNA"/>
</dbReference>
<dbReference type="Gene3D" id="3.40.50.720">
    <property type="entry name" value="NAD(P)-binding Rossmann-like Domain"/>
    <property type="match status" value="1"/>
</dbReference>
<evidence type="ECO:0000256" key="1">
    <source>
        <dbReference type="ARBA" id="ARBA00006484"/>
    </source>
</evidence>
<dbReference type="InterPro" id="IPR036291">
    <property type="entry name" value="NAD(P)-bd_dom_sf"/>
</dbReference>
<evidence type="ECO:0000313" key="4">
    <source>
        <dbReference type="EMBL" id="KAJ5160957.1"/>
    </source>
</evidence>
<sequence>MAFSSMLTQYWPPPPTFTEKDVPSQEGRVFIVTGGNQGVGYELIKMLYPTGAVIYMASRSKERAEQAIKDIVSADPSGSTRLLFLYLDLDDLNVVRSAAKTFSEQESRLDIIWNNAGVGAVKVGSKTKQGIEAHMGVNVIGPFLFTQLLLPKLQVAAVASPKNSVRIIWTSSCAMEQLSPKGGCNLKDIEEGGTNNAYVNYAMSKAANWMVADEAGKRYGKDGIISVVQNPGNLKTQIYNTQTKLIMFFINRLLHPPKLGGYTELYAGLSPEITEKQQGGLIIPWGRVQARNPRKDIHEALEEGRGKELWDWIEAQTKAYA</sequence>
<evidence type="ECO:0000256" key="2">
    <source>
        <dbReference type="ARBA" id="ARBA00022857"/>
    </source>
</evidence>
<comment type="caution">
    <text evidence="4">The sequence shown here is derived from an EMBL/GenBank/DDBJ whole genome shotgun (WGS) entry which is preliminary data.</text>
</comment>
<dbReference type="GO" id="GO:0016491">
    <property type="term" value="F:oxidoreductase activity"/>
    <property type="evidence" value="ECO:0007669"/>
    <property type="project" value="UniProtKB-KW"/>
</dbReference>
<dbReference type="InterPro" id="IPR002347">
    <property type="entry name" value="SDR_fam"/>
</dbReference>
<comment type="similarity">
    <text evidence="1">Belongs to the short-chain dehydrogenases/reductases (SDR) family.</text>
</comment>
<proteinExistence type="inferred from homology"/>
<dbReference type="PANTHER" id="PTHR24320">
    <property type="entry name" value="RETINOL DEHYDROGENASE"/>
    <property type="match status" value="1"/>
</dbReference>
<keyword evidence="3" id="KW-0560">Oxidoreductase</keyword>
<dbReference type="SUPFAM" id="SSF51735">
    <property type="entry name" value="NAD(P)-binding Rossmann-fold domains"/>
    <property type="match status" value="1"/>
</dbReference>
<dbReference type="RefSeq" id="XP_056542514.1">
    <property type="nucleotide sequence ID" value="XM_056690085.1"/>
</dbReference>
<evidence type="ECO:0000256" key="3">
    <source>
        <dbReference type="ARBA" id="ARBA00023002"/>
    </source>
</evidence>
<dbReference type="PANTHER" id="PTHR24320:SF236">
    <property type="entry name" value="SHORT-CHAIN DEHYDROGENASE-RELATED"/>
    <property type="match status" value="1"/>
</dbReference>
<evidence type="ECO:0008006" key="6">
    <source>
        <dbReference type="Google" id="ProtNLM"/>
    </source>
</evidence>
<dbReference type="Pfam" id="PF00106">
    <property type="entry name" value="adh_short"/>
    <property type="match status" value="1"/>
</dbReference>
<evidence type="ECO:0000313" key="5">
    <source>
        <dbReference type="Proteomes" id="UP001149163"/>
    </source>
</evidence>